<dbReference type="Proteomes" id="UP000266723">
    <property type="component" value="Unassembled WGS sequence"/>
</dbReference>
<evidence type="ECO:0000313" key="1">
    <source>
        <dbReference type="EMBL" id="KAF2611072.1"/>
    </source>
</evidence>
<organism evidence="1">
    <name type="scientific">Brassica cretica</name>
    <name type="common">Mustard</name>
    <dbReference type="NCBI Taxonomy" id="69181"/>
    <lineage>
        <taxon>Eukaryota</taxon>
        <taxon>Viridiplantae</taxon>
        <taxon>Streptophyta</taxon>
        <taxon>Embryophyta</taxon>
        <taxon>Tracheophyta</taxon>
        <taxon>Spermatophyta</taxon>
        <taxon>Magnoliopsida</taxon>
        <taxon>eudicotyledons</taxon>
        <taxon>Gunneridae</taxon>
        <taxon>Pentapetalae</taxon>
        <taxon>rosids</taxon>
        <taxon>malvids</taxon>
        <taxon>Brassicales</taxon>
        <taxon>Brassicaceae</taxon>
        <taxon>Brassiceae</taxon>
        <taxon>Brassica</taxon>
    </lineage>
</organism>
<accession>A0A8S9LX06</accession>
<evidence type="ECO:0000313" key="2">
    <source>
        <dbReference type="EMBL" id="KAF3543607.1"/>
    </source>
</evidence>
<name>A0A8S9LX06_BRACR</name>
<dbReference type="AlphaFoldDB" id="A0A8S9LX06"/>
<sequence>MSDFSVQAHSVILAKEQTLDPRSDGLSPVLRRKEVKRLLFFSRKETMISVGWNYI</sequence>
<reference evidence="2 3" key="3">
    <citation type="journal article" date="2020" name="BMC Genomics">
        <title>Intraspecific diversification of the crop wild relative Brassica cretica Lam. using demographic model selection.</title>
        <authorList>
            <person name="Kioukis A."/>
            <person name="Michalopoulou V.A."/>
            <person name="Briers L."/>
            <person name="Pirintsos S."/>
            <person name="Studholme D.J."/>
            <person name="Pavlidis P."/>
            <person name="Sarris P.F."/>
        </authorList>
    </citation>
    <scope>NUCLEOTIDE SEQUENCE [LARGE SCALE GENOMIC DNA]</scope>
    <source>
        <strain evidence="3">cv. PFS-1207/04</strain>
        <strain evidence="2">PFS-1207/04</strain>
    </source>
</reference>
<dbReference type="EMBL" id="QGKV02000832">
    <property type="protein sequence ID" value="KAF3543607.1"/>
    <property type="molecule type" value="Genomic_DNA"/>
</dbReference>
<proteinExistence type="predicted"/>
<protein>
    <submittedName>
        <fullName evidence="1">Uncharacterized protein</fullName>
    </submittedName>
</protein>
<reference evidence="1" key="1">
    <citation type="submission" date="2019-12" db="EMBL/GenBank/DDBJ databases">
        <title>Genome sequencing and annotation of Brassica cretica.</title>
        <authorList>
            <person name="Studholme D.J."/>
            <person name="Sarris P.F."/>
        </authorList>
    </citation>
    <scope>NUCLEOTIDE SEQUENCE</scope>
    <source>
        <strain evidence="1">PFS-102/07</strain>
        <tissue evidence="1">Leaf</tissue>
    </source>
</reference>
<evidence type="ECO:0000313" key="3">
    <source>
        <dbReference type="Proteomes" id="UP000266723"/>
    </source>
</evidence>
<reference evidence="2" key="2">
    <citation type="submission" date="2019-12" db="EMBL/GenBank/DDBJ databases">
        <authorList>
            <person name="Studholme D.J."/>
            <person name="Sarris P."/>
        </authorList>
    </citation>
    <scope>NUCLEOTIDE SEQUENCE</scope>
    <source>
        <strain evidence="2">PFS-1207/04</strain>
        <tissue evidence="2">Leaf</tissue>
    </source>
</reference>
<gene>
    <name evidence="2" type="ORF">DY000_02002919</name>
    <name evidence="1" type="ORF">F2Q70_00009119</name>
</gene>
<keyword evidence="3" id="KW-1185">Reference proteome</keyword>
<comment type="caution">
    <text evidence="1">The sequence shown here is derived from an EMBL/GenBank/DDBJ whole genome shotgun (WGS) entry which is preliminary data.</text>
</comment>
<dbReference type="EMBL" id="QGKY02000089">
    <property type="protein sequence ID" value="KAF2611072.1"/>
    <property type="molecule type" value="Genomic_DNA"/>
</dbReference>